<keyword evidence="3" id="KW-1185">Reference proteome</keyword>
<feature type="transmembrane region" description="Helical" evidence="1">
    <location>
        <begin position="21"/>
        <end position="45"/>
    </location>
</feature>
<reference evidence="2 3" key="1">
    <citation type="submission" date="2018-06" db="EMBL/GenBank/DDBJ databases">
        <title>Genome sequencing of Flavobacterium.</title>
        <authorList>
            <person name="Baek M.-G."/>
            <person name="Yi H."/>
        </authorList>
    </citation>
    <scope>NUCLEOTIDE SEQUENCE [LARGE SCALE GENOMIC DNA]</scope>
    <source>
        <strain evidence="2 3">HYN0086</strain>
    </source>
</reference>
<protein>
    <submittedName>
        <fullName evidence="2">Uncharacterized protein</fullName>
    </submittedName>
</protein>
<organism evidence="2 3">
    <name type="scientific">Flavobacterium fluviale</name>
    <dbReference type="NCBI Taxonomy" id="2249356"/>
    <lineage>
        <taxon>Bacteria</taxon>
        <taxon>Pseudomonadati</taxon>
        <taxon>Bacteroidota</taxon>
        <taxon>Flavobacteriia</taxon>
        <taxon>Flavobacteriales</taxon>
        <taxon>Flavobacteriaceae</taxon>
        <taxon>Flavobacterium</taxon>
    </lineage>
</organism>
<accession>A0A344LVK0</accession>
<sequence length="241" mass="28263">MKKNKKCQLPPFEPITSIPLTLINYSFGGLFILPLVLLVASASIFLNENNVLAAVCITILLLVTTIFIIVHAVDVWKRIYTTISIDEKGIHYYNKFNKKVVKTIAWKNFVKKKTHTPGFGNDLYDITIEYPLRGIRAYFCFYILFNKEEVMIKEIFQGNHIFYAFYYNRIQLIRTFLLGVKHFKPELKISPTVFIKHFIDPETFVIQYGKRRLLFFYSTLLVVLFSLICFLIIFGIIFSRK</sequence>
<dbReference type="Proteomes" id="UP000251561">
    <property type="component" value="Chromosome"/>
</dbReference>
<keyword evidence="1" id="KW-1133">Transmembrane helix</keyword>
<dbReference type="AlphaFoldDB" id="A0A344LVK0"/>
<dbReference type="KEGG" id="ffl:HYN86_15570"/>
<evidence type="ECO:0000313" key="2">
    <source>
        <dbReference type="EMBL" id="AXB57942.1"/>
    </source>
</evidence>
<feature type="transmembrane region" description="Helical" evidence="1">
    <location>
        <begin position="51"/>
        <end position="73"/>
    </location>
</feature>
<evidence type="ECO:0000256" key="1">
    <source>
        <dbReference type="SAM" id="Phobius"/>
    </source>
</evidence>
<keyword evidence="1" id="KW-0472">Membrane</keyword>
<gene>
    <name evidence="2" type="ORF">HYN86_15570</name>
</gene>
<name>A0A344LVK0_9FLAO</name>
<proteinExistence type="predicted"/>
<dbReference type="EMBL" id="CP030261">
    <property type="protein sequence ID" value="AXB57942.1"/>
    <property type="molecule type" value="Genomic_DNA"/>
</dbReference>
<dbReference type="RefSeq" id="WP_113678872.1">
    <property type="nucleotide sequence ID" value="NZ_CP030261.1"/>
</dbReference>
<keyword evidence="1" id="KW-0812">Transmembrane</keyword>
<dbReference type="OrthoDB" id="1247351at2"/>
<feature type="transmembrane region" description="Helical" evidence="1">
    <location>
        <begin position="214"/>
        <end position="238"/>
    </location>
</feature>
<evidence type="ECO:0000313" key="3">
    <source>
        <dbReference type="Proteomes" id="UP000251561"/>
    </source>
</evidence>